<feature type="repeat" description="ANK" evidence="3">
    <location>
        <begin position="57"/>
        <end position="89"/>
    </location>
</feature>
<feature type="repeat" description="ANK" evidence="3">
    <location>
        <begin position="160"/>
        <end position="192"/>
    </location>
</feature>
<feature type="repeat" description="ANK" evidence="3">
    <location>
        <begin position="90"/>
        <end position="122"/>
    </location>
</feature>
<feature type="repeat" description="ANK" evidence="3">
    <location>
        <begin position="1"/>
        <end position="23"/>
    </location>
</feature>
<keyword evidence="4" id="KW-0812">Transmembrane</keyword>
<name>M7TYK6_BOTF1</name>
<feature type="transmembrane region" description="Helical" evidence="4">
    <location>
        <begin position="521"/>
        <end position="542"/>
    </location>
</feature>
<dbReference type="PANTHER" id="PTHR24198:SF165">
    <property type="entry name" value="ANKYRIN REPEAT-CONTAINING PROTEIN-RELATED"/>
    <property type="match status" value="1"/>
</dbReference>
<accession>M7TYK6</accession>
<dbReference type="SMART" id="SM00248">
    <property type="entry name" value="ANK"/>
    <property type="match status" value="5"/>
</dbReference>
<dbReference type="PROSITE" id="PS50088">
    <property type="entry name" value="ANK_REPEAT"/>
    <property type="match status" value="5"/>
</dbReference>
<organism evidence="5 6">
    <name type="scientific">Botryotinia fuckeliana (strain BcDW1)</name>
    <name type="common">Noble rot fungus</name>
    <name type="synonym">Botrytis cinerea</name>
    <dbReference type="NCBI Taxonomy" id="1290391"/>
    <lineage>
        <taxon>Eukaryota</taxon>
        <taxon>Fungi</taxon>
        <taxon>Dikarya</taxon>
        <taxon>Ascomycota</taxon>
        <taxon>Pezizomycotina</taxon>
        <taxon>Leotiomycetes</taxon>
        <taxon>Helotiales</taxon>
        <taxon>Sclerotiniaceae</taxon>
        <taxon>Botrytis</taxon>
    </lineage>
</organism>
<dbReference type="HOGENOM" id="CLU_455594_0_0_1"/>
<dbReference type="AlphaFoldDB" id="M7TYK6"/>
<dbReference type="SUPFAM" id="SSF48403">
    <property type="entry name" value="Ankyrin repeat"/>
    <property type="match status" value="1"/>
</dbReference>
<keyword evidence="4" id="KW-1133">Transmembrane helix</keyword>
<evidence type="ECO:0000313" key="5">
    <source>
        <dbReference type="EMBL" id="EMR86349.1"/>
    </source>
</evidence>
<feature type="repeat" description="ANK" evidence="3">
    <location>
        <begin position="24"/>
        <end position="56"/>
    </location>
</feature>
<dbReference type="Proteomes" id="UP000012045">
    <property type="component" value="Unassembled WGS sequence"/>
</dbReference>
<keyword evidence="4" id="KW-0472">Membrane</keyword>
<proteinExistence type="predicted"/>
<sequence length="599" mass="67447">MDGNQETVKLLLNHGADVNAQGGKYGNALQAAALDGNQETVKLLLDRGADVNAQGGEYGNALQAAAWKGNQETVKLLLDRGADVNAQGGEYGNALQAAAWKGNQEVIKLLLDRGSDITIQPRSTNRLSMLHVCVASGSTMALKVLLDAGGTIHLDTQDESGQTPLHVAVEKRDILAAKYLLERGGSTDIPDFSDTTPFQLAIQSEFSQMALLTFSKTKYDPSSLSATDWRRCLAPGLACHIEMTSCEPPEVLVWNDASKLKTELDDLSYPLSSYSDKLPARETDFMSRKNYAKRIFILADDSSLHDGPEFDLRCRWWRKVPQESKFENTPQNLRPLSKSWNWTIQMSSPPTMDTVRRTPASTCFLECGLFVTCIFLPAIEEWPKTVDHLDRFAGDHKQRHGMLWIMVKPEAHEAKSNSTTLFLRSKFSFSTSEFAGVPVTAIDLFIPLIQRVRSIWDHNFDVFETRLLSTRSMVLKSGGNDQNLVQELLKDAQLLELLIANLKKQSLFGMNVDILENNPAWWWYIPLAALLMFITFTVWIIFKRSEGLEDNLEQRFDRLFRFGRPFRQNKEDVERGLDQSEQIKRKRTAAYSTSGKKRS</sequence>
<keyword evidence="2 3" id="KW-0040">ANK repeat</keyword>
<reference evidence="6" key="1">
    <citation type="journal article" date="2013" name="Genome Announc.">
        <title>Draft genome sequence of Botrytis cinerea BcDW1, inoculum for noble rot of grape berries.</title>
        <authorList>
            <person name="Blanco-Ulate B."/>
            <person name="Allen G."/>
            <person name="Powell A.L."/>
            <person name="Cantu D."/>
        </authorList>
    </citation>
    <scope>NUCLEOTIDE SEQUENCE [LARGE SCALE GENOMIC DNA]</scope>
    <source>
        <strain evidence="6">BcDW1</strain>
    </source>
</reference>
<dbReference type="OrthoDB" id="5428966at2759"/>
<evidence type="ECO:0000256" key="3">
    <source>
        <dbReference type="PROSITE-ProRule" id="PRU00023"/>
    </source>
</evidence>
<dbReference type="InterPro" id="IPR036770">
    <property type="entry name" value="Ankyrin_rpt-contain_sf"/>
</dbReference>
<dbReference type="PROSITE" id="PS50297">
    <property type="entry name" value="ANK_REP_REGION"/>
    <property type="match status" value="4"/>
</dbReference>
<dbReference type="InterPro" id="IPR002110">
    <property type="entry name" value="Ankyrin_rpt"/>
</dbReference>
<dbReference type="Pfam" id="PF12796">
    <property type="entry name" value="Ank_2"/>
    <property type="match status" value="2"/>
</dbReference>
<protein>
    <submittedName>
        <fullName evidence="5">Putative ankyrin repeat domain containing protein</fullName>
    </submittedName>
</protein>
<gene>
    <name evidence="5" type="ORF">BcDW1_5015</name>
</gene>
<evidence type="ECO:0000256" key="4">
    <source>
        <dbReference type="SAM" id="Phobius"/>
    </source>
</evidence>
<keyword evidence="1" id="KW-0677">Repeat</keyword>
<dbReference type="Gene3D" id="1.25.40.20">
    <property type="entry name" value="Ankyrin repeat-containing domain"/>
    <property type="match status" value="1"/>
</dbReference>
<evidence type="ECO:0000256" key="1">
    <source>
        <dbReference type="ARBA" id="ARBA00022737"/>
    </source>
</evidence>
<evidence type="ECO:0000256" key="2">
    <source>
        <dbReference type="ARBA" id="ARBA00023043"/>
    </source>
</evidence>
<dbReference type="STRING" id="1290391.M7TYK6"/>
<evidence type="ECO:0000313" key="6">
    <source>
        <dbReference type="Proteomes" id="UP000012045"/>
    </source>
</evidence>
<dbReference type="EMBL" id="KB707860">
    <property type="protein sequence ID" value="EMR86349.1"/>
    <property type="molecule type" value="Genomic_DNA"/>
</dbReference>
<dbReference type="PANTHER" id="PTHR24198">
    <property type="entry name" value="ANKYRIN REPEAT AND PROTEIN KINASE DOMAIN-CONTAINING PROTEIN"/>
    <property type="match status" value="1"/>
</dbReference>